<dbReference type="AlphaFoldDB" id="A0A964DZB1"/>
<dbReference type="EMBL" id="JAESVB010000005">
    <property type="protein sequence ID" value="MCB8876300.1"/>
    <property type="molecule type" value="Genomic_DNA"/>
</dbReference>
<evidence type="ECO:0000313" key="6">
    <source>
        <dbReference type="EMBL" id="MCB8876300.1"/>
    </source>
</evidence>
<dbReference type="PRINTS" id="PR00455">
    <property type="entry name" value="HTHTETR"/>
</dbReference>
<keyword evidence="1" id="KW-0805">Transcription regulation</keyword>
<dbReference type="Pfam" id="PF00440">
    <property type="entry name" value="TetR_N"/>
    <property type="match status" value="1"/>
</dbReference>
<reference evidence="6" key="2">
    <citation type="submission" date="2021-01" db="EMBL/GenBank/DDBJ databases">
        <authorList>
            <person name="Mieszkin S."/>
            <person name="Pouder E."/>
            <person name="Alain K."/>
        </authorList>
    </citation>
    <scope>NUCLEOTIDE SEQUENCE</scope>
    <source>
        <strain evidence="6">HW T2.11</strain>
    </source>
</reference>
<keyword evidence="7" id="KW-1185">Reference proteome</keyword>
<organism evidence="6 7">
    <name type="scientific">Acidisoma silvae</name>
    <dbReference type="NCBI Taxonomy" id="2802396"/>
    <lineage>
        <taxon>Bacteria</taxon>
        <taxon>Pseudomonadati</taxon>
        <taxon>Pseudomonadota</taxon>
        <taxon>Alphaproteobacteria</taxon>
        <taxon>Acetobacterales</taxon>
        <taxon>Acidocellaceae</taxon>
        <taxon>Acidisoma</taxon>
    </lineage>
</organism>
<dbReference type="PROSITE" id="PS50977">
    <property type="entry name" value="HTH_TETR_2"/>
    <property type="match status" value="1"/>
</dbReference>
<evidence type="ECO:0000313" key="7">
    <source>
        <dbReference type="Proteomes" id="UP000708298"/>
    </source>
</evidence>
<gene>
    <name evidence="6" type="ORF">ASILVAE211_13995</name>
</gene>
<keyword evidence="2 4" id="KW-0238">DNA-binding</keyword>
<feature type="domain" description="HTH tetR-type" evidence="5">
    <location>
        <begin position="33"/>
        <end position="92"/>
    </location>
</feature>
<keyword evidence="3" id="KW-0804">Transcription</keyword>
<dbReference type="InterPro" id="IPR009057">
    <property type="entry name" value="Homeodomain-like_sf"/>
</dbReference>
<dbReference type="Gene3D" id="1.10.357.10">
    <property type="entry name" value="Tetracycline Repressor, domain 2"/>
    <property type="match status" value="1"/>
</dbReference>
<dbReference type="PANTHER" id="PTHR30055">
    <property type="entry name" value="HTH-TYPE TRANSCRIPTIONAL REGULATOR RUTR"/>
    <property type="match status" value="1"/>
</dbReference>
<dbReference type="GO" id="GO:0003700">
    <property type="term" value="F:DNA-binding transcription factor activity"/>
    <property type="evidence" value="ECO:0007669"/>
    <property type="project" value="TreeGrafter"/>
</dbReference>
<dbReference type="InterPro" id="IPR050109">
    <property type="entry name" value="HTH-type_TetR-like_transc_reg"/>
</dbReference>
<evidence type="ECO:0000256" key="2">
    <source>
        <dbReference type="ARBA" id="ARBA00023125"/>
    </source>
</evidence>
<dbReference type="PANTHER" id="PTHR30055:SF234">
    <property type="entry name" value="HTH-TYPE TRANSCRIPTIONAL REGULATOR BETI"/>
    <property type="match status" value="1"/>
</dbReference>
<evidence type="ECO:0000256" key="4">
    <source>
        <dbReference type="PROSITE-ProRule" id="PRU00335"/>
    </source>
</evidence>
<dbReference type="GO" id="GO:0000976">
    <property type="term" value="F:transcription cis-regulatory region binding"/>
    <property type="evidence" value="ECO:0007669"/>
    <property type="project" value="TreeGrafter"/>
</dbReference>
<feature type="DNA-binding region" description="H-T-H motif" evidence="4">
    <location>
        <begin position="55"/>
        <end position="74"/>
    </location>
</feature>
<dbReference type="SUPFAM" id="SSF48498">
    <property type="entry name" value="Tetracyclin repressor-like, C-terminal domain"/>
    <property type="match status" value="1"/>
</dbReference>
<proteinExistence type="predicted"/>
<sequence length="214" mass="23700">MSPIYIRRNPPFIKRDFAVTPPAPIRKPRADSLRNREKLLSVAKTAFAEQGPDVSLEEIARRAEVGIGTLYRHFPNRDAIIADVYRREVGQLAEAAADLLERQPPLEALRAWMRLFVDYIATKKLIAPALNALPGGTDELYAASGPLIINAVTLLVERARATTDIREDVEPLDLVNALLGLAYGFNLPDWQASATRLVDVLVDGLQRTNPPAKE</sequence>
<evidence type="ECO:0000256" key="3">
    <source>
        <dbReference type="ARBA" id="ARBA00023163"/>
    </source>
</evidence>
<accession>A0A964DZB1</accession>
<name>A0A964DZB1_9PROT</name>
<dbReference type="Pfam" id="PF21597">
    <property type="entry name" value="TetR_C_43"/>
    <property type="match status" value="1"/>
</dbReference>
<dbReference type="InterPro" id="IPR036271">
    <property type="entry name" value="Tet_transcr_reg_TetR-rel_C_sf"/>
</dbReference>
<dbReference type="SUPFAM" id="SSF46689">
    <property type="entry name" value="Homeodomain-like"/>
    <property type="match status" value="1"/>
</dbReference>
<dbReference type="InterPro" id="IPR001647">
    <property type="entry name" value="HTH_TetR"/>
</dbReference>
<dbReference type="Proteomes" id="UP000708298">
    <property type="component" value="Unassembled WGS sequence"/>
</dbReference>
<evidence type="ECO:0000259" key="5">
    <source>
        <dbReference type="PROSITE" id="PS50977"/>
    </source>
</evidence>
<evidence type="ECO:0000256" key="1">
    <source>
        <dbReference type="ARBA" id="ARBA00023015"/>
    </source>
</evidence>
<protein>
    <submittedName>
        <fullName evidence="6">TetR/AcrR family transcriptional regulator</fullName>
    </submittedName>
</protein>
<comment type="caution">
    <text evidence="6">The sequence shown here is derived from an EMBL/GenBank/DDBJ whole genome shotgun (WGS) entry which is preliminary data.</text>
</comment>
<reference evidence="6" key="1">
    <citation type="journal article" date="2021" name="Microorganisms">
        <title>Acidisoma silvae sp. nov. and Acidisomacellulosilytica sp. nov., Two Acidophilic Bacteria Isolated from Decaying Wood, Hydrolyzing Cellulose and Producing Poly-3-hydroxybutyrate.</title>
        <authorList>
            <person name="Mieszkin S."/>
            <person name="Pouder E."/>
            <person name="Uroz S."/>
            <person name="Simon-Colin C."/>
            <person name="Alain K."/>
        </authorList>
    </citation>
    <scope>NUCLEOTIDE SEQUENCE</scope>
    <source>
        <strain evidence="6">HW T2.11</strain>
    </source>
</reference>
<dbReference type="InterPro" id="IPR049445">
    <property type="entry name" value="TetR_SbtR-like_C"/>
</dbReference>